<dbReference type="PANTHER" id="PTHR31994:SF3">
    <property type="entry name" value="LEUCINE-RICH REPEAT-CONTAINING PROTEIN 42"/>
    <property type="match status" value="1"/>
</dbReference>
<comment type="similarity">
    <text evidence="1">Belongs to the LRRC42 family.</text>
</comment>
<evidence type="ECO:0000313" key="6">
    <source>
        <dbReference type="Ensembl" id="ENSGMOP00000013343.2"/>
    </source>
</evidence>
<protein>
    <recommendedName>
        <fullName evidence="2">Leucine-rich repeat-containing protein 42</fullName>
    </recommendedName>
</protein>
<evidence type="ECO:0000256" key="5">
    <source>
        <dbReference type="SAM" id="MobiDB-lite"/>
    </source>
</evidence>
<reference evidence="6" key="1">
    <citation type="submission" date="2025-08" db="UniProtKB">
        <authorList>
            <consortium name="Ensembl"/>
        </authorList>
    </citation>
    <scope>IDENTIFICATION</scope>
</reference>
<dbReference type="SUPFAM" id="SSF52047">
    <property type="entry name" value="RNI-like"/>
    <property type="match status" value="1"/>
</dbReference>
<name>A0A8C4ZHE2_GADMO</name>
<dbReference type="InterPro" id="IPR032675">
    <property type="entry name" value="LRR_dom_sf"/>
</dbReference>
<dbReference type="KEGG" id="gmh:115548566"/>
<dbReference type="AlphaFoldDB" id="A0A8C4ZHE2"/>
<dbReference type="InterPro" id="IPR001611">
    <property type="entry name" value="Leu-rich_rpt"/>
</dbReference>
<organism evidence="6 7">
    <name type="scientific">Gadus morhua</name>
    <name type="common">Atlantic cod</name>
    <dbReference type="NCBI Taxonomy" id="8049"/>
    <lineage>
        <taxon>Eukaryota</taxon>
        <taxon>Metazoa</taxon>
        <taxon>Chordata</taxon>
        <taxon>Craniata</taxon>
        <taxon>Vertebrata</taxon>
        <taxon>Euteleostomi</taxon>
        <taxon>Actinopterygii</taxon>
        <taxon>Neopterygii</taxon>
        <taxon>Teleostei</taxon>
        <taxon>Neoteleostei</taxon>
        <taxon>Acanthomorphata</taxon>
        <taxon>Zeiogadaria</taxon>
        <taxon>Gadariae</taxon>
        <taxon>Gadiformes</taxon>
        <taxon>Gadoidei</taxon>
        <taxon>Gadidae</taxon>
        <taxon>Gadus</taxon>
    </lineage>
</organism>
<dbReference type="RefSeq" id="XP_030219169.1">
    <property type="nucleotide sequence ID" value="XM_030363309.1"/>
</dbReference>
<dbReference type="GeneTree" id="ENSGT00390000002727"/>
<proteinExistence type="inferred from homology"/>
<dbReference type="OMA" id="FYGKTHR"/>
<evidence type="ECO:0000256" key="4">
    <source>
        <dbReference type="ARBA" id="ARBA00022737"/>
    </source>
</evidence>
<keyword evidence="4" id="KW-0677">Repeat</keyword>
<dbReference type="InterPro" id="IPR039631">
    <property type="entry name" value="LRRC42"/>
</dbReference>
<reference evidence="6" key="2">
    <citation type="submission" date="2025-09" db="UniProtKB">
        <authorList>
            <consortium name="Ensembl"/>
        </authorList>
    </citation>
    <scope>IDENTIFICATION</scope>
</reference>
<dbReference type="OrthoDB" id="120976at2759"/>
<dbReference type="PANTHER" id="PTHR31994">
    <property type="entry name" value="LEUCINE-RICH REPEAT-CONTAINING PROTEIN 42"/>
    <property type="match status" value="1"/>
</dbReference>
<keyword evidence="7" id="KW-1185">Reference proteome</keyword>
<gene>
    <name evidence="6" type="primary">LRRC42</name>
    <name evidence="6" type="synonym">lrrc42</name>
</gene>
<dbReference type="Gene3D" id="3.80.10.10">
    <property type="entry name" value="Ribonuclease Inhibitor"/>
    <property type="match status" value="1"/>
</dbReference>
<dbReference type="GeneID" id="115548566"/>
<evidence type="ECO:0000313" key="7">
    <source>
        <dbReference type="Proteomes" id="UP000694546"/>
    </source>
</evidence>
<dbReference type="Ensembl" id="ENSGMOT00000013697.2">
    <property type="protein sequence ID" value="ENSGMOP00000013343.2"/>
    <property type="gene ID" value="ENSGMOG00000012463.2"/>
</dbReference>
<feature type="region of interest" description="Disordered" evidence="5">
    <location>
        <begin position="348"/>
        <end position="413"/>
    </location>
</feature>
<evidence type="ECO:0000256" key="1">
    <source>
        <dbReference type="ARBA" id="ARBA00009297"/>
    </source>
</evidence>
<evidence type="ECO:0000256" key="3">
    <source>
        <dbReference type="ARBA" id="ARBA00022614"/>
    </source>
</evidence>
<accession>A0A8C4ZHE2</accession>
<dbReference type="Pfam" id="PF00560">
    <property type="entry name" value="LRR_1"/>
    <property type="match status" value="1"/>
</dbReference>
<keyword evidence="3" id="KW-0433">Leucine-rich repeat</keyword>
<dbReference type="Proteomes" id="UP000694546">
    <property type="component" value="Chromosome 8"/>
</dbReference>
<dbReference type="CTD" id="115353"/>
<evidence type="ECO:0000256" key="2">
    <source>
        <dbReference type="ARBA" id="ARBA00014198"/>
    </source>
</evidence>
<sequence length="413" mass="46778">MCSLVPDNSTLYIREGGQLRRVNDIVLAEPKPVSSCRRTKPLPMLLKKEHFIFTYNAKGNLQYSPRSLFDISIQFIAENIHHVDSLLDFPEQIGVKLFAATEEKCVFSNQETGPKALQVFNDAYGDMVLTSLCLRNRFPLLSERMCEIKTFHSLKSLDLFGCRLGDSHEIFLHLTSSSLTGSLVELFIGGNCLSDIGLQRLTAPIRMFKKGLDNLQLLDLSDNPISERVIRYLTCLSNLQNLDVSGTNFKLGPVLKKTMYDLTGLVCSEKPLDIFEHSRCKTEGWAEHVVNQWERIASQVPKLKKIEDSRKSALRFFGRQKFISDVLNSMPLVRQNEDEDATEKLHFYKPTPKHGIPKVQVNDTAEDSPKPSCLNARKRQRQTEGSETRQSPPGKRFSSSTLTAADKDMLDSY</sequence>
<feature type="compositionally biased region" description="Polar residues" evidence="5">
    <location>
        <begin position="388"/>
        <end position="403"/>
    </location>
</feature>